<feature type="transmembrane region" description="Helical" evidence="1">
    <location>
        <begin position="20"/>
        <end position="42"/>
    </location>
</feature>
<proteinExistence type="predicted"/>
<dbReference type="EMBL" id="MU806810">
    <property type="protein sequence ID" value="KAJ3832944.1"/>
    <property type="molecule type" value="Genomic_DNA"/>
</dbReference>
<protein>
    <submittedName>
        <fullName evidence="2">Uncharacterized protein</fullName>
    </submittedName>
</protein>
<comment type="caution">
    <text evidence="2">The sequence shown here is derived from an EMBL/GenBank/DDBJ whole genome shotgun (WGS) entry which is preliminary data.</text>
</comment>
<sequence>MLCPLVRTLSSSFSSFLSLYPLVSLFSFIFFCFSITYALSIFLTMAFPLSLYHSNITHIPHILTMLTLLSLCLCLTLDSTMLFSLLLCFLSSCYARFPLLFHRICSALPALIASQTANNPCLYFFSSCTPFCIPTCILYISFISHLFCIVLTSLSTFSATILGSNFS</sequence>
<evidence type="ECO:0000313" key="2">
    <source>
        <dbReference type="EMBL" id="KAJ3832944.1"/>
    </source>
</evidence>
<keyword evidence="3" id="KW-1185">Reference proteome</keyword>
<feature type="transmembrane region" description="Helical" evidence="1">
    <location>
        <begin position="137"/>
        <end position="162"/>
    </location>
</feature>
<evidence type="ECO:0000313" key="3">
    <source>
        <dbReference type="Proteomes" id="UP001163846"/>
    </source>
</evidence>
<name>A0AA38NYG2_9AGAR</name>
<keyword evidence="1" id="KW-0812">Transmembrane</keyword>
<dbReference type="AlphaFoldDB" id="A0AA38NYG2"/>
<keyword evidence="1" id="KW-1133">Transmembrane helix</keyword>
<feature type="transmembrane region" description="Helical" evidence="1">
    <location>
        <begin position="62"/>
        <end position="88"/>
    </location>
</feature>
<gene>
    <name evidence="2" type="ORF">F5878DRAFT_431841</name>
</gene>
<organism evidence="2 3">
    <name type="scientific">Lentinula raphanica</name>
    <dbReference type="NCBI Taxonomy" id="153919"/>
    <lineage>
        <taxon>Eukaryota</taxon>
        <taxon>Fungi</taxon>
        <taxon>Dikarya</taxon>
        <taxon>Basidiomycota</taxon>
        <taxon>Agaricomycotina</taxon>
        <taxon>Agaricomycetes</taxon>
        <taxon>Agaricomycetidae</taxon>
        <taxon>Agaricales</taxon>
        <taxon>Marasmiineae</taxon>
        <taxon>Omphalotaceae</taxon>
        <taxon>Lentinula</taxon>
    </lineage>
</organism>
<dbReference type="Proteomes" id="UP001163846">
    <property type="component" value="Unassembled WGS sequence"/>
</dbReference>
<reference evidence="2" key="1">
    <citation type="submission" date="2022-08" db="EMBL/GenBank/DDBJ databases">
        <authorList>
            <consortium name="DOE Joint Genome Institute"/>
            <person name="Min B."/>
            <person name="Riley R."/>
            <person name="Sierra-Patev S."/>
            <person name="Naranjo-Ortiz M."/>
            <person name="Looney B."/>
            <person name="Konkel Z."/>
            <person name="Slot J.C."/>
            <person name="Sakamoto Y."/>
            <person name="Steenwyk J.L."/>
            <person name="Rokas A."/>
            <person name="Carro J."/>
            <person name="Camarero S."/>
            <person name="Ferreira P."/>
            <person name="Molpeceres G."/>
            <person name="Ruiz-Duenas F.J."/>
            <person name="Serrano A."/>
            <person name="Henrissat B."/>
            <person name="Drula E."/>
            <person name="Hughes K.W."/>
            <person name="Mata J.L."/>
            <person name="Ishikawa N.K."/>
            <person name="Vargas-Isla R."/>
            <person name="Ushijima S."/>
            <person name="Smith C.A."/>
            <person name="Ahrendt S."/>
            <person name="Andreopoulos W."/>
            <person name="He G."/>
            <person name="Labutti K."/>
            <person name="Lipzen A."/>
            <person name="Ng V."/>
            <person name="Sandor L."/>
            <person name="Barry K."/>
            <person name="Martinez A.T."/>
            <person name="Xiao Y."/>
            <person name="Gibbons J.G."/>
            <person name="Terashima K."/>
            <person name="Hibbett D.S."/>
            <person name="Grigoriev I.V."/>
        </authorList>
    </citation>
    <scope>NUCLEOTIDE SEQUENCE</scope>
    <source>
        <strain evidence="2">TFB9207</strain>
    </source>
</reference>
<evidence type="ECO:0000256" key="1">
    <source>
        <dbReference type="SAM" id="Phobius"/>
    </source>
</evidence>
<keyword evidence="1" id="KW-0472">Membrane</keyword>
<accession>A0AA38NYG2</accession>